<evidence type="ECO:0000313" key="5">
    <source>
        <dbReference type="EMBL" id="KAE8135279.1"/>
    </source>
</evidence>
<keyword evidence="3" id="KW-0732">Signal</keyword>
<keyword evidence="6" id="KW-1185">Reference proteome</keyword>
<feature type="signal peptide" evidence="3">
    <location>
        <begin position="1"/>
        <end position="30"/>
    </location>
</feature>
<feature type="domain" description="TIL" evidence="4">
    <location>
        <begin position="34"/>
        <end position="87"/>
    </location>
</feature>
<keyword evidence="2" id="KW-1015">Disulfide bond</keyword>
<dbReference type="Pfam" id="PF01826">
    <property type="entry name" value="TIL"/>
    <property type="match status" value="1"/>
</dbReference>
<dbReference type="InterPro" id="IPR002919">
    <property type="entry name" value="TIL_dom"/>
</dbReference>
<dbReference type="GeneID" id="43639403"/>
<dbReference type="PANTHER" id="PTHR23259">
    <property type="entry name" value="RIDDLE"/>
    <property type="match status" value="1"/>
</dbReference>
<dbReference type="SUPFAM" id="SSF57567">
    <property type="entry name" value="Serine protease inhibitors"/>
    <property type="match status" value="1"/>
</dbReference>
<dbReference type="CDD" id="cd19941">
    <property type="entry name" value="TIL"/>
    <property type="match status" value="1"/>
</dbReference>
<dbReference type="EMBL" id="ML743595">
    <property type="protein sequence ID" value="KAE8135279.1"/>
    <property type="molecule type" value="Genomic_DNA"/>
</dbReference>
<evidence type="ECO:0000256" key="2">
    <source>
        <dbReference type="ARBA" id="ARBA00023157"/>
    </source>
</evidence>
<dbReference type="RefSeq" id="XP_031911342.1">
    <property type="nucleotide sequence ID" value="XM_032055193.1"/>
</dbReference>
<dbReference type="PANTHER" id="PTHR23259:SF70">
    <property type="entry name" value="ACCESSORY GLAND PROTEIN ACP62F-RELATED"/>
    <property type="match status" value="1"/>
</dbReference>
<dbReference type="FunFam" id="2.10.25.10:FF:000055">
    <property type="entry name" value="alpha-tectorin isoform X1"/>
    <property type="match status" value="1"/>
</dbReference>
<dbReference type="GO" id="GO:0030414">
    <property type="term" value="F:peptidase inhibitor activity"/>
    <property type="evidence" value="ECO:0007669"/>
    <property type="project" value="UniProtKB-KW"/>
</dbReference>
<dbReference type="Proteomes" id="UP000325672">
    <property type="component" value="Unassembled WGS sequence"/>
</dbReference>
<protein>
    <recommendedName>
        <fullName evidence="4">TIL domain-containing protein</fullName>
    </recommendedName>
</protein>
<dbReference type="AlphaFoldDB" id="A0A5N6SN37"/>
<evidence type="ECO:0000259" key="4">
    <source>
        <dbReference type="Pfam" id="PF01826"/>
    </source>
</evidence>
<feature type="chain" id="PRO_5024824955" description="TIL domain-containing protein" evidence="3">
    <location>
        <begin position="31"/>
        <end position="87"/>
    </location>
</feature>
<dbReference type="Gene3D" id="2.10.25.10">
    <property type="entry name" value="Laminin"/>
    <property type="match status" value="1"/>
</dbReference>
<dbReference type="OrthoDB" id="4438874at2759"/>
<dbReference type="InterPro" id="IPR051368">
    <property type="entry name" value="SerProtInhib-TIL_Domain"/>
</dbReference>
<name>A0A5N6SN37_ASPPS</name>
<keyword evidence="1" id="KW-0646">Protease inhibitor</keyword>
<sequence length="87" mass="9471">MFIITSTENKMQFKSTVLVFLLAAASAAYAKESCPENQKWNNCGTACPPTCNSQSNEICTMECVPGCQCIDGYVLNADDQCILESEC</sequence>
<proteinExistence type="predicted"/>
<gene>
    <name evidence="5" type="ORF">BDV38DRAFT_252929</name>
</gene>
<organism evidence="5 6">
    <name type="scientific">Aspergillus pseudotamarii</name>
    <dbReference type="NCBI Taxonomy" id="132259"/>
    <lineage>
        <taxon>Eukaryota</taxon>
        <taxon>Fungi</taxon>
        <taxon>Dikarya</taxon>
        <taxon>Ascomycota</taxon>
        <taxon>Pezizomycotina</taxon>
        <taxon>Eurotiomycetes</taxon>
        <taxon>Eurotiomycetidae</taxon>
        <taxon>Eurotiales</taxon>
        <taxon>Aspergillaceae</taxon>
        <taxon>Aspergillus</taxon>
        <taxon>Aspergillus subgen. Circumdati</taxon>
    </lineage>
</organism>
<evidence type="ECO:0000256" key="1">
    <source>
        <dbReference type="ARBA" id="ARBA00022690"/>
    </source>
</evidence>
<evidence type="ECO:0000313" key="6">
    <source>
        <dbReference type="Proteomes" id="UP000325672"/>
    </source>
</evidence>
<evidence type="ECO:0000256" key="3">
    <source>
        <dbReference type="SAM" id="SignalP"/>
    </source>
</evidence>
<dbReference type="InterPro" id="IPR036084">
    <property type="entry name" value="Ser_inhib-like_sf"/>
</dbReference>
<reference evidence="5 6" key="1">
    <citation type="submission" date="2019-04" db="EMBL/GenBank/DDBJ databases">
        <title>Friends and foes A comparative genomics study of 23 Aspergillus species from section Flavi.</title>
        <authorList>
            <consortium name="DOE Joint Genome Institute"/>
            <person name="Kjaerbolling I."/>
            <person name="Vesth T."/>
            <person name="Frisvad J.C."/>
            <person name="Nybo J.L."/>
            <person name="Theobald S."/>
            <person name="Kildgaard S."/>
            <person name="Isbrandt T."/>
            <person name="Kuo A."/>
            <person name="Sato A."/>
            <person name="Lyhne E.K."/>
            <person name="Kogle M.E."/>
            <person name="Wiebenga A."/>
            <person name="Kun R.S."/>
            <person name="Lubbers R.J."/>
            <person name="Makela M.R."/>
            <person name="Barry K."/>
            <person name="Chovatia M."/>
            <person name="Clum A."/>
            <person name="Daum C."/>
            <person name="Haridas S."/>
            <person name="He G."/>
            <person name="LaButti K."/>
            <person name="Lipzen A."/>
            <person name="Mondo S."/>
            <person name="Riley R."/>
            <person name="Salamov A."/>
            <person name="Simmons B.A."/>
            <person name="Magnuson J.K."/>
            <person name="Henrissat B."/>
            <person name="Mortensen U.H."/>
            <person name="Larsen T.O."/>
            <person name="Devries R.P."/>
            <person name="Grigoriev I.V."/>
            <person name="Machida M."/>
            <person name="Baker S.E."/>
            <person name="Andersen M.R."/>
        </authorList>
    </citation>
    <scope>NUCLEOTIDE SEQUENCE [LARGE SCALE GENOMIC DNA]</scope>
    <source>
        <strain evidence="5 6">CBS 117625</strain>
    </source>
</reference>
<accession>A0A5N6SN37</accession>